<sequence length="534" mass="60668">MQQRYAQNYQQMTQRSPHTSSTRRSQGKYQPTMILFLHVGVITPDVSEAHNHAVPMNPAHMPQDAKKMHDAQTQEQAKRTAEQAAIARRRSEKPTDKTMPEGIEDLIVGDGVQQYKRMRELERKLDAVMMRKRLDQQDALHNATKKYSTLRVWVSNTVENQPWQVRDLDENAFDFTSGVEATYRVKIEGRIVEDEDTDDASENDSDVEDEEKTAGDAMDHDGAPAREAPKQPAIRQRTKLSHFFKGITVDFDRNKNLQPDGTTQVEWKKPQVPLNAAMLPPQADFDCLEFERKSDENINCTINLYRDELPERCTLSKELANILDTNEDDRASVIMGIWEYVKAMGLQQDEEKRLIQCDDRLKAVFKTDTIHFPHIPTIILPHLTPLPPLSLSYTIRVDPEFHASPTPTIYTLRLPTPPPLPSLPPSLQTLKQLSAYDEHLALLIQALGASQRKYQFLDGYTRDPVTFVKRWMSSQKRDLEVVLGESGRFEGDVPGMGLGGEWRRGGQGGVWGSELVREGVGLMVQKGGRDGRAF</sequence>
<evidence type="ECO:0000313" key="4">
    <source>
        <dbReference type="Proteomes" id="UP000664203"/>
    </source>
</evidence>
<dbReference type="InterPro" id="IPR036885">
    <property type="entry name" value="SWIB_MDM2_dom_sf"/>
</dbReference>
<dbReference type="InterPro" id="IPR019835">
    <property type="entry name" value="SWIB_domain"/>
</dbReference>
<feature type="region of interest" description="Disordered" evidence="1">
    <location>
        <begin position="190"/>
        <end position="234"/>
    </location>
</feature>
<evidence type="ECO:0000313" key="3">
    <source>
        <dbReference type="EMBL" id="CAF9914185.1"/>
    </source>
</evidence>
<evidence type="ECO:0000259" key="2">
    <source>
        <dbReference type="PROSITE" id="PS51925"/>
    </source>
</evidence>
<dbReference type="SMART" id="SM00151">
    <property type="entry name" value="SWIB"/>
    <property type="match status" value="1"/>
</dbReference>
<dbReference type="Gene3D" id="1.10.245.10">
    <property type="entry name" value="SWIB/MDM2 domain"/>
    <property type="match status" value="1"/>
</dbReference>
<dbReference type="PROSITE" id="PS51925">
    <property type="entry name" value="SWIB_MDM2"/>
    <property type="match status" value="1"/>
</dbReference>
<dbReference type="Pfam" id="PF02201">
    <property type="entry name" value="SWIB"/>
    <property type="match status" value="1"/>
</dbReference>
<dbReference type="InterPro" id="IPR003121">
    <property type="entry name" value="SWIB_MDM2_domain"/>
</dbReference>
<keyword evidence="4" id="KW-1185">Reference proteome</keyword>
<comment type="caution">
    <text evidence="3">The sequence shown here is derived from an EMBL/GenBank/DDBJ whole genome shotgun (WGS) entry which is preliminary data.</text>
</comment>
<dbReference type="EMBL" id="CAJPDR010000072">
    <property type="protein sequence ID" value="CAF9914185.1"/>
    <property type="molecule type" value="Genomic_DNA"/>
</dbReference>
<organism evidence="3 4">
    <name type="scientific">Alectoria fallacina</name>
    <dbReference type="NCBI Taxonomy" id="1903189"/>
    <lineage>
        <taxon>Eukaryota</taxon>
        <taxon>Fungi</taxon>
        <taxon>Dikarya</taxon>
        <taxon>Ascomycota</taxon>
        <taxon>Pezizomycotina</taxon>
        <taxon>Lecanoromycetes</taxon>
        <taxon>OSLEUM clade</taxon>
        <taxon>Lecanoromycetidae</taxon>
        <taxon>Lecanorales</taxon>
        <taxon>Lecanorineae</taxon>
        <taxon>Parmeliaceae</taxon>
        <taxon>Alectoria</taxon>
    </lineage>
</organism>
<dbReference type="AlphaFoldDB" id="A0A8H3IB35"/>
<feature type="region of interest" description="Disordered" evidence="1">
    <location>
        <begin position="1"/>
        <end position="28"/>
    </location>
</feature>
<dbReference type="SUPFAM" id="SSF47592">
    <property type="entry name" value="SWIB/MDM2 domain"/>
    <property type="match status" value="1"/>
</dbReference>
<proteinExistence type="predicted"/>
<evidence type="ECO:0000256" key="1">
    <source>
        <dbReference type="SAM" id="MobiDB-lite"/>
    </source>
</evidence>
<dbReference type="PANTHER" id="PTHR13844">
    <property type="entry name" value="SWI/SNF-RELATED MATRIX-ASSOCIATED ACTIN-DEPENDENT REGULATOR OF CHROMATIN SUBFAMILY D"/>
    <property type="match status" value="1"/>
</dbReference>
<dbReference type="OrthoDB" id="10263741at2759"/>
<reference evidence="3" key="1">
    <citation type="submission" date="2021-03" db="EMBL/GenBank/DDBJ databases">
        <authorList>
            <person name="Tagirdzhanova G."/>
        </authorList>
    </citation>
    <scope>NUCLEOTIDE SEQUENCE</scope>
</reference>
<feature type="compositionally biased region" description="Basic and acidic residues" evidence="1">
    <location>
        <begin position="212"/>
        <end position="229"/>
    </location>
</feature>
<dbReference type="Proteomes" id="UP000664203">
    <property type="component" value="Unassembled WGS sequence"/>
</dbReference>
<protein>
    <submittedName>
        <fullName evidence="3">SWI/SNF complex component snf12</fullName>
    </submittedName>
</protein>
<accession>A0A8H3IB35</accession>
<dbReference type="CDD" id="cd10568">
    <property type="entry name" value="SWIB_like"/>
    <property type="match status" value="1"/>
</dbReference>
<feature type="domain" description="DM2" evidence="2">
    <location>
        <begin position="308"/>
        <end position="385"/>
    </location>
</feature>
<feature type="compositionally biased region" description="Acidic residues" evidence="1">
    <location>
        <begin position="193"/>
        <end position="211"/>
    </location>
</feature>
<gene>
    <name evidence="3" type="primary">SNF12</name>
    <name evidence="3" type="ORF">ALECFALPRED_009489</name>
</gene>
<name>A0A8H3IB35_9LECA</name>